<accession>A0A2S4HFN8</accession>
<evidence type="ECO:0000313" key="8">
    <source>
        <dbReference type="EMBL" id="POP52778.1"/>
    </source>
</evidence>
<dbReference type="Proteomes" id="UP000237222">
    <property type="component" value="Unassembled WGS sequence"/>
</dbReference>
<dbReference type="PANTHER" id="PTHR30600:SF9">
    <property type="entry name" value="BLR7738 PROTEIN"/>
    <property type="match status" value="1"/>
</dbReference>
<reference evidence="8" key="1">
    <citation type="submission" date="2018-01" db="EMBL/GenBank/DDBJ databases">
        <authorList>
            <person name="Yu X.-D."/>
        </authorList>
    </citation>
    <scope>NUCLEOTIDE SEQUENCE</scope>
    <source>
        <strain evidence="8">ZX-21</strain>
    </source>
</reference>
<dbReference type="InterPro" id="IPR051395">
    <property type="entry name" value="Cytochrome_c_Peroxidase/MauG"/>
</dbReference>
<dbReference type="PROSITE" id="PS51257">
    <property type="entry name" value="PROKAR_LIPOPROTEIN"/>
    <property type="match status" value="1"/>
</dbReference>
<proteinExistence type="predicted"/>
<keyword evidence="2 4" id="KW-0479">Metal-binding</keyword>
<evidence type="ECO:0000256" key="2">
    <source>
        <dbReference type="ARBA" id="ARBA00022723"/>
    </source>
</evidence>
<dbReference type="InterPro" id="IPR009056">
    <property type="entry name" value="Cyt_c-like_dom"/>
</dbReference>
<dbReference type="GO" id="GO:0046872">
    <property type="term" value="F:metal ion binding"/>
    <property type="evidence" value="ECO:0007669"/>
    <property type="project" value="UniProtKB-KW"/>
</dbReference>
<protein>
    <recommendedName>
        <fullName evidence="7">Cytochrome c domain-containing protein</fullName>
    </recommendedName>
</protein>
<sequence>MRRFRLAHSLLISGLLSLVACGGGSSGSPQGGSSGTPNSGNSASAEEFFQTRLQTSSGFCRTCHIPGGVADTAEGDGLMLSTNAADDFRLLRASWEALGGGVESNPLLIEPSDPSEPHSGGKPWPVGSQPYEAMRTLLACWDNPDSCALSGGGSGPAPDLQPLLGSARGGHVWFDYCAADDNGNPRPDSAVLPEDPRALVQSGVSDGRAVEFNTYWVDCHADPALVGENAHPQTCGDLRASSQRGRELMVGNGEVGAGTFFDGDYHDTSALLAIPASSYNKVWQQWGLMARPDNFDTLLAERYGMPISQTRNPYPLPGEDPNTSNGGSGQLPAFMTQMRGPNGEWTGTLGYTCHACHSGAAGLVGEGADTGFQYGSGNPLQDIALMAKELGLSAASGFDGKGFGAIFSLFGTSRGTNNASDVNVFFLINQEGGPSFDEQLFGVLTSGSTASGDTPAWWNIGHRPVKFQDGYFAADSSRVDMIFYTPIDGVTGGDEGENWVRDHAQDADKWMMSLKSPEYPLPIDTALAEQGAILFHSKNLWASDLNNTVPEPEGGNGSCASCHGAYSPRYVNDSSYLADPLMEGVASNIAPKRVIRTDPARVDTNNEAVNQYGGNSFLGFYETVGTENDCGPRNREEVRGDREVGYLAPPLYGVWATAPYLHNGSVPDVWGLLDPEARPAIWRRVSTPARSDQQGKVVMGFDVSMARAYDPQKMGWRYDALSCGEGTIPFLDCTPGSNDSPIFQDILSQLYGNLILTWNLGQLPVFLQATRLQVEDRKIYNTHLYSQGNEGHDFTAVLTDPERKAIIEYLKTL</sequence>
<keyword evidence="1 4" id="KW-0349">Heme</keyword>
<dbReference type="InterPro" id="IPR036280">
    <property type="entry name" value="Multihaem_cyt_sf"/>
</dbReference>
<evidence type="ECO:0000256" key="3">
    <source>
        <dbReference type="ARBA" id="ARBA00023004"/>
    </source>
</evidence>
<feature type="region of interest" description="Disordered" evidence="5">
    <location>
        <begin position="109"/>
        <end position="128"/>
    </location>
</feature>
<feature type="signal peptide" evidence="6">
    <location>
        <begin position="1"/>
        <end position="22"/>
    </location>
</feature>
<name>A0A2S4HFN8_9GAMM</name>
<dbReference type="InterPro" id="IPR036909">
    <property type="entry name" value="Cyt_c-like_dom_sf"/>
</dbReference>
<dbReference type="AlphaFoldDB" id="A0A2S4HFN8"/>
<feature type="chain" id="PRO_5015540298" description="Cytochrome c domain-containing protein" evidence="6">
    <location>
        <begin position="23"/>
        <end position="813"/>
    </location>
</feature>
<dbReference type="RefSeq" id="WP_103684401.1">
    <property type="nucleotide sequence ID" value="NZ_PQGG01000024.1"/>
</dbReference>
<dbReference type="Gene3D" id="1.10.760.10">
    <property type="entry name" value="Cytochrome c-like domain"/>
    <property type="match status" value="1"/>
</dbReference>
<evidence type="ECO:0000313" key="9">
    <source>
        <dbReference type="Proteomes" id="UP000237222"/>
    </source>
</evidence>
<evidence type="ECO:0000256" key="6">
    <source>
        <dbReference type="SAM" id="SignalP"/>
    </source>
</evidence>
<gene>
    <name evidence="8" type="ORF">C0068_10250</name>
</gene>
<evidence type="ECO:0000259" key="7">
    <source>
        <dbReference type="PROSITE" id="PS51007"/>
    </source>
</evidence>
<evidence type="ECO:0000256" key="1">
    <source>
        <dbReference type="ARBA" id="ARBA00022617"/>
    </source>
</evidence>
<dbReference type="PROSITE" id="PS51007">
    <property type="entry name" value="CYTC"/>
    <property type="match status" value="1"/>
</dbReference>
<comment type="caution">
    <text evidence="8">The sequence shown here is derived from an EMBL/GenBank/DDBJ whole genome shotgun (WGS) entry which is preliminary data.</text>
</comment>
<dbReference type="Pfam" id="PF21419">
    <property type="entry name" value="RoxA-like_Cyt-c"/>
    <property type="match status" value="1"/>
</dbReference>
<dbReference type="EMBL" id="PQGG01000024">
    <property type="protein sequence ID" value="POP52778.1"/>
    <property type="molecule type" value="Genomic_DNA"/>
</dbReference>
<dbReference type="SUPFAM" id="SSF48695">
    <property type="entry name" value="Multiheme cytochromes"/>
    <property type="match status" value="1"/>
</dbReference>
<evidence type="ECO:0000256" key="5">
    <source>
        <dbReference type="SAM" id="MobiDB-lite"/>
    </source>
</evidence>
<dbReference type="OrthoDB" id="417271at2"/>
<feature type="domain" description="Cytochrome c" evidence="7">
    <location>
        <begin position="526"/>
        <end position="813"/>
    </location>
</feature>
<organism evidence="8 9">
    <name type="scientific">Zhongshania marina</name>
    <dbReference type="NCBI Taxonomy" id="2304603"/>
    <lineage>
        <taxon>Bacteria</taxon>
        <taxon>Pseudomonadati</taxon>
        <taxon>Pseudomonadota</taxon>
        <taxon>Gammaproteobacteria</taxon>
        <taxon>Cellvibrionales</taxon>
        <taxon>Spongiibacteraceae</taxon>
        <taxon>Zhongshania</taxon>
    </lineage>
</organism>
<keyword evidence="6" id="KW-0732">Signal</keyword>
<dbReference type="SUPFAM" id="SSF46626">
    <property type="entry name" value="Cytochrome c"/>
    <property type="match status" value="1"/>
</dbReference>
<keyword evidence="3 4" id="KW-0408">Iron</keyword>
<dbReference type="GO" id="GO:0004130">
    <property type="term" value="F:cytochrome-c peroxidase activity"/>
    <property type="evidence" value="ECO:0007669"/>
    <property type="project" value="TreeGrafter"/>
</dbReference>
<dbReference type="GO" id="GO:0009055">
    <property type="term" value="F:electron transfer activity"/>
    <property type="evidence" value="ECO:0007669"/>
    <property type="project" value="InterPro"/>
</dbReference>
<dbReference type="GO" id="GO:0020037">
    <property type="term" value="F:heme binding"/>
    <property type="evidence" value="ECO:0007669"/>
    <property type="project" value="InterPro"/>
</dbReference>
<evidence type="ECO:0000256" key="4">
    <source>
        <dbReference type="PROSITE-ProRule" id="PRU00433"/>
    </source>
</evidence>
<dbReference type="PANTHER" id="PTHR30600">
    <property type="entry name" value="CYTOCHROME C PEROXIDASE-RELATED"/>
    <property type="match status" value="1"/>
</dbReference>